<dbReference type="InterPro" id="IPR019481">
    <property type="entry name" value="TFIIIC_triple_barrel"/>
</dbReference>
<dbReference type="EMBL" id="NPHW01004999">
    <property type="protein sequence ID" value="OXV07222.1"/>
    <property type="molecule type" value="Genomic_DNA"/>
</dbReference>
<feature type="region of interest" description="Disordered" evidence="1">
    <location>
        <begin position="277"/>
        <end position="302"/>
    </location>
</feature>
<protein>
    <recommendedName>
        <fullName evidence="2">Transcription factor TFIIIC triple barrel domain-containing protein</fullName>
    </recommendedName>
</protein>
<dbReference type="Proteomes" id="UP000243515">
    <property type="component" value="Unassembled WGS sequence"/>
</dbReference>
<evidence type="ECO:0000259" key="2">
    <source>
        <dbReference type="Pfam" id="PF10419"/>
    </source>
</evidence>
<evidence type="ECO:0000256" key="1">
    <source>
        <dbReference type="SAM" id="MobiDB-lite"/>
    </source>
</evidence>
<feature type="domain" description="Transcription factor TFIIIC triple barrel" evidence="2">
    <location>
        <begin position="19"/>
        <end position="153"/>
    </location>
</feature>
<gene>
    <name evidence="3" type="ORF">Egran_05018</name>
</gene>
<reference evidence="3 4" key="1">
    <citation type="journal article" date="2015" name="Environ. Microbiol.">
        <title>Metagenome sequence of Elaphomyces granulatus from sporocarp tissue reveals Ascomycota ectomycorrhizal fingerprints of genome expansion and a Proteobacteria-rich microbiome.</title>
        <authorList>
            <person name="Quandt C.A."/>
            <person name="Kohler A."/>
            <person name="Hesse C.N."/>
            <person name="Sharpton T.J."/>
            <person name="Martin F."/>
            <person name="Spatafora J.W."/>
        </authorList>
    </citation>
    <scope>NUCLEOTIDE SEQUENCE [LARGE SCALE GENOMIC DNA]</scope>
    <source>
        <strain evidence="3 4">OSC145934</strain>
    </source>
</reference>
<evidence type="ECO:0000313" key="3">
    <source>
        <dbReference type="EMBL" id="OXV07222.1"/>
    </source>
</evidence>
<dbReference type="Pfam" id="PF10419">
    <property type="entry name" value="TFIIIC_sub6"/>
    <property type="match status" value="1"/>
</dbReference>
<feature type="compositionally biased region" description="Acidic residues" evidence="1">
    <location>
        <begin position="64"/>
        <end position="76"/>
    </location>
</feature>
<feature type="region of interest" description="Disordered" evidence="1">
    <location>
        <begin position="27"/>
        <end position="76"/>
    </location>
</feature>
<comment type="caution">
    <text evidence="3">The sequence shown here is derived from an EMBL/GenBank/DDBJ whole genome shotgun (WGS) entry which is preliminary data.</text>
</comment>
<dbReference type="Gene3D" id="2.60.40.4370">
    <property type="match status" value="1"/>
</dbReference>
<proteinExistence type="predicted"/>
<dbReference type="OrthoDB" id="1877767at2759"/>
<sequence length="302" mass="33201">MSELSEDDSEYEYEYDEHETETFYVNLDLTSHNGPIRPPRRRLDSVSKSTSSPGVRSSALPTFEAEDNSEDPNDDASEDRIQILELHSRNPIISYENLIFSCYWADMIGTELLFSLPEAQSGHALDIPCLKHGKDFDLIAANSVKVLGRKAKLISSSKSRGDGLPAVSLSTAMLASTSAPGPQQLQGTTPVRGSQKNNQARFLERLANAKQAKGETDAVRTIFSQKRSQNLEDRLRGWARTEQRVAEIRRLSQKALDGDMDALVALEDIYAEFEAGTGSIDGGDNVGPGSLTNVPHESLSDR</sequence>
<feature type="compositionally biased region" description="Polar residues" evidence="1">
    <location>
        <begin position="46"/>
        <end position="55"/>
    </location>
</feature>
<keyword evidence="4" id="KW-1185">Reference proteome</keyword>
<name>A0A232LSW5_9EURO</name>
<organism evidence="3 4">
    <name type="scientific">Elaphomyces granulatus</name>
    <dbReference type="NCBI Taxonomy" id="519963"/>
    <lineage>
        <taxon>Eukaryota</taxon>
        <taxon>Fungi</taxon>
        <taxon>Dikarya</taxon>
        <taxon>Ascomycota</taxon>
        <taxon>Pezizomycotina</taxon>
        <taxon>Eurotiomycetes</taxon>
        <taxon>Eurotiomycetidae</taxon>
        <taxon>Eurotiales</taxon>
        <taxon>Elaphomycetaceae</taxon>
        <taxon>Elaphomyces</taxon>
    </lineage>
</organism>
<dbReference type="AlphaFoldDB" id="A0A232LSW5"/>
<evidence type="ECO:0000313" key="4">
    <source>
        <dbReference type="Proteomes" id="UP000243515"/>
    </source>
</evidence>
<accession>A0A232LSW5</accession>